<dbReference type="AlphaFoldDB" id="A0A0E3V998"/>
<dbReference type="RefSeq" id="WP_046576396.1">
    <property type="nucleotide sequence ID" value="NZ_CP010429.1"/>
</dbReference>
<dbReference type="HOGENOM" id="CLU_1539092_0_0_10"/>
<evidence type="ECO:0008006" key="3">
    <source>
        <dbReference type="Google" id="ProtNLM"/>
    </source>
</evidence>
<dbReference type="PATRIC" id="fig|1379870.5.peg.4445"/>
<name>A0A0E3V998_9BACT</name>
<reference evidence="1 2" key="1">
    <citation type="journal article" date="2014" name="Curr. Microbiol.">
        <title>Spirosoma radiotolerans sp. nov., a gamma-radiation-resistant bacterium isolated from gamma ray-irradiated soil.</title>
        <authorList>
            <person name="Lee J.J."/>
            <person name="Srinivasan S."/>
            <person name="Lim S."/>
            <person name="Joe M."/>
            <person name="Im S."/>
            <person name="Bae S.I."/>
            <person name="Park K.R."/>
            <person name="Han J.H."/>
            <person name="Park S.H."/>
            <person name="Joo B.M."/>
            <person name="Park S.J."/>
            <person name="Kim M.K."/>
        </authorList>
    </citation>
    <scope>NUCLEOTIDE SEQUENCE [LARGE SCALE GENOMIC DNA]</scope>
    <source>
        <strain evidence="1 2">DG5A</strain>
    </source>
</reference>
<dbReference type="Proteomes" id="UP000033054">
    <property type="component" value="Chromosome"/>
</dbReference>
<dbReference type="EMBL" id="CP010429">
    <property type="protein sequence ID" value="AKD56951.1"/>
    <property type="molecule type" value="Genomic_DNA"/>
</dbReference>
<organism evidence="1 2">
    <name type="scientific">Spirosoma radiotolerans</name>
    <dbReference type="NCBI Taxonomy" id="1379870"/>
    <lineage>
        <taxon>Bacteria</taxon>
        <taxon>Pseudomonadati</taxon>
        <taxon>Bacteroidota</taxon>
        <taxon>Cytophagia</taxon>
        <taxon>Cytophagales</taxon>
        <taxon>Cytophagaceae</taxon>
        <taxon>Spirosoma</taxon>
    </lineage>
</organism>
<protein>
    <recommendedName>
        <fullName evidence="3">RiboL-PSP-HEPN domain-containing protein</fullName>
    </recommendedName>
</protein>
<sequence length="174" mass="19494">MTYSITGVTVICPNCVIHNSRQVLLEQIEKIKSSVKANDDWDNLSDATPKLVSLIDGYGRAAIRVQYFAGIIPARVKSISFLNLAGANKNIEKEFQIRIKDFVQPNEWSLLFKYFQRRHVVAHSLGVIDQDYINNTGDTSIRVGQIIPLDVNEILNVIDISKKLALSLNSHLAS</sequence>
<dbReference type="OrthoDB" id="244835at2"/>
<gene>
    <name evidence="1" type="ORF">SD10_20640</name>
</gene>
<evidence type="ECO:0000313" key="2">
    <source>
        <dbReference type="Proteomes" id="UP000033054"/>
    </source>
</evidence>
<proteinExistence type="predicted"/>
<keyword evidence="2" id="KW-1185">Reference proteome</keyword>
<evidence type="ECO:0000313" key="1">
    <source>
        <dbReference type="EMBL" id="AKD56951.1"/>
    </source>
</evidence>
<dbReference type="KEGG" id="srd:SD10_20640"/>
<accession>A0A0E3V998</accession>